<evidence type="ECO:0000313" key="2">
    <source>
        <dbReference type="EMBL" id="MDN5213575.1"/>
    </source>
</evidence>
<reference evidence="2" key="1">
    <citation type="submission" date="2023-06" db="EMBL/GenBank/DDBJ databases">
        <title>Genomic of Agaribacillus aureum.</title>
        <authorList>
            <person name="Wang G."/>
        </authorList>
    </citation>
    <scope>NUCLEOTIDE SEQUENCE</scope>
    <source>
        <strain evidence="2">BMA12</strain>
    </source>
</reference>
<sequence>MNIKEVIPFKTSNFSTGKLLLVLMIAAISVGSVGCKSQKKLAKEAAAKEAEAKAIQVEKAKAELNRLLDPNSGLSLEEKERILNRVKSMNLNDPEVNALIRQVENKLAEERAALENAAGEAAENMEAGQRLNQYFEAIAGAGSLAGANRNINEALGMFSSPDALVLIIISQSGGQKDYDRPTTIKKYLEYIKDQKKNINAVDKIVYDNQGKIKELELIKK</sequence>
<keyword evidence="3" id="KW-1185">Reference proteome</keyword>
<dbReference type="Proteomes" id="UP001172083">
    <property type="component" value="Unassembled WGS sequence"/>
</dbReference>
<proteinExistence type="predicted"/>
<dbReference type="RefSeq" id="WP_346758913.1">
    <property type="nucleotide sequence ID" value="NZ_JAUJEB010000003.1"/>
</dbReference>
<comment type="caution">
    <text evidence="2">The sequence shown here is derived from an EMBL/GenBank/DDBJ whole genome shotgun (WGS) entry which is preliminary data.</text>
</comment>
<organism evidence="2 3">
    <name type="scientific">Agaribacillus aureus</name>
    <dbReference type="NCBI Taxonomy" id="3051825"/>
    <lineage>
        <taxon>Bacteria</taxon>
        <taxon>Pseudomonadati</taxon>
        <taxon>Bacteroidota</taxon>
        <taxon>Cytophagia</taxon>
        <taxon>Cytophagales</taxon>
        <taxon>Splendidivirgaceae</taxon>
        <taxon>Agaribacillus</taxon>
    </lineage>
</organism>
<gene>
    <name evidence="2" type="ORF">QQ020_16000</name>
</gene>
<dbReference type="EMBL" id="JAUJEB010000003">
    <property type="protein sequence ID" value="MDN5213575.1"/>
    <property type="molecule type" value="Genomic_DNA"/>
</dbReference>
<feature type="coiled-coil region" evidence="1">
    <location>
        <begin position="38"/>
        <end position="67"/>
    </location>
</feature>
<evidence type="ECO:0000256" key="1">
    <source>
        <dbReference type="SAM" id="Coils"/>
    </source>
</evidence>
<evidence type="ECO:0008006" key="4">
    <source>
        <dbReference type="Google" id="ProtNLM"/>
    </source>
</evidence>
<accession>A0ABT8L9W2</accession>
<evidence type="ECO:0000313" key="3">
    <source>
        <dbReference type="Proteomes" id="UP001172083"/>
    </source>
</evidence>
<name>A0ABT8L9W2_9BACT</name>
<dbReference type="PROSITE" id="PS51257">
    <property type="entry name" value="PROKAR_LIPOPROTEIN"/>
    <property type="match status" value="1"/>
</dbReference>
<protein>
    <recommendedName>
        <fullName evidence="4">Lipoprotein</fullName>
    </recommendedName>
</protein>
<keyword evidence="1" id="KW-0175">Coiled coil</keyword>